<feature type="compositionally biased region" description="Basic and acidic residues" evidence="5">
    <location>
        <begin position="175"/>
        <end position="186"/>
    </location>
</feature>
<feature type="compositionally biased region" description="Polar residues" evidence="5">
    <location>
        <begin position="421"/>
        <end position="431"/>
    </location>
</feature>
<evidence type="ECO:0000313" key="8">
    <source>
        <dbReference type="EMBL" id="KAI3956715.1"/>
    </source>
</evidence>
<name>A0AAD4THI5_9MAGN</name>
<keyword evidence="9" id="KW-1185">Reference proteome</keyword>
<dbReference type="PROSITE" id="PS50115">
    <property type="entry name" value="ARFGAP"/>
    <property type="match status" value="1"/>
</dbReference>
<evidence type="ECO:0000313" key="9">
    <source>
        <dbReference type="Proteomes" id="UP001202328"/>
    </source>
</evidence>
<dbReference type="FunFam" id="1.10.220.150:FF:000005">
    <property type="entry name" value="Arf-GAP domain and FG repeat-containing protein 1"/>
    <property type="match status" value="1"/>
</dbReference>
<dbReference type="InterPro" id="IPR038508">
    <property type="entry name" value="ArfGAP_dom_sf"/>
</dbReference>
<dbReference type="PRINTS" id="PR00405">
    <property type="entry name" value="REVINTRACTNG"/>
</dbReference>
<sequence length="602" mass="66777">MANRLKEDEKNERLIRGLLKLPANRRCINCNSQGPQYVCTNFWTFVCTTCSGMHREFTHRVKSVSMAKFNSEEVNALMGGGNERAKEIYFKEWDPHRHSQPDNSNIRRLREFIKHVYVDRKYSGEKSIEMAPKKRLETKLDSLDIRDALKSGSRAPAYDNTFGRHFMRSGSTGQNDDRNKYGYNHVGERRDSGYLREIRSSPRRNVTRFEVVDDRVREDRFGNRRRAEIGKPPNDSRERNSHKSLDMSNLPAVRSVRDILGDDVPPLRVDESPKENSGQKNPGSSVLQKTAAPTNSAGPNNVKPDEQKIESLGSLIDFDVDPKPPDVAAQPTNAQHVQTTVTAVPNPSVNADNWGASLDFCNQPGQDSSKENTLESIFSQVSAPTAAPVQNIMHSAGSEFNPSVSWTPNNQSLNVSLPQNAQGTLANSNGHPSHGALQSIHQHSQLSDISQQGLPYNQTAQQSQPSTDRRELPLDLFAATYSPVSVQQPHAWQTGSSGNLPFGMQQSTAAPYFPQQSKSVNPFDLNTEPTTLVHAPSFPTVALQGALPQIEDTPGLLRTSSLGPPSHNWMVPQPSPYGGYDHLPSRYSHPTNSNYHGGNPFG</sequence>
<dbReference type="Gene3D" id="1.10.220.150">
    <property type="entry name" value="Arf GTPase activating protein"/>
    <property type="match status" value="1"/>
</dbReference>
<dbReference type="InterPro" id="IPR037278">
    <property type="entry name" value="ARFGAP/RecO"/>
</dbReference>
<keyword evidence="2 4" id="KW-0863">Zinc-finger</keyword>
<dbReference type="InterPro" id="IPR044820">
    <property type="entry name" value="AGD14-like"/>
</dbReference>
<dbReference type="EMBL" id="JAJJMB010015685">
    <property type="protein sequence ID" value="KAI3852845.1"/>
    <property type="molecule type" value="Genomic_DNA"/>
</dbReference>
<dbReference type="CDD" id="cd08838">
    <property type="entry name" value="ArfGap_AGFG"/>
    <property type="match status" value="1"/>
</dbReference>
<dbReference type="SUPFAM" id="SSF57863">
    <property type="entry name" value="ArfGap/RecO-like zinc finger"/>
    <property type="match status" value="1"/>
</dbReference>
<evidence type="ECO:0000256" key="4">
    <source>
        <dbReference type="PROSITE-ProRule" id="PRU00288"/>
    </source>
</evidence>
<organism evidence="8 9">
    <name type="scientific">Papaver atlanticum</name>
    <dbReference type="NCBI Taxonomy" id="357466"/>
    <lineage>
        <taxon>Eukaryota</taxon>
        <taxon>Viridiplantae</taxon>
        <taxon>Streptophyta</taxon>
        <taxon>Embryophyta</taxon>
        <taxon>Tracheophyta</taxon>
        <taxon>Spermatophyta</taxon>
        <taxon>Magnoliopsida</taxon>
        <taxon>Ranunculales</taxon>
        <taxon>Papaveraceae</taxon>
        <taxon>Papaveroideae</taxon>
        <taxon>Papaver</taxon>
    </lineage>
</organism>
<gene>
    <name evidence="8" type="ORF">MKW98_011952</name>
    <name evidence="7" type="ORF">MKW98_021536</name>
</gene>
<dbReference type="GO" id="GO:0005096">
    <property type="term" value="F:GTPase activator activity"/>
    <property type="evidence" value="ECO:0007669"/>
    <property type="project" value="InterPro"/>
</dbReference>
<dbReference type="SMART" id="SM00105">
    <property type="entry name" value="ArfGap"/>
    <property type="match status" value="1"/>
</dbReference>
<evidence type="ECO:0000313" key="7">
    <source>
        <dbReference type="EMBL" id="KAI3852845.1"/>
    </source>
</evidence>
<evidence type="ECO:0000259" key="6">
    <source>
        <dbReference type="PROSITE" id="PS50115"/>
    </source>
</evidence>
<reference evidence="8" key="1">
    <citation type="submission" date="2022-04" db="EMBL/GenBank/DDBJ databases">
        <title>A functionally conserved STORR gene fusion in Papaver species that diverged 16.8 million years ago.</title>
        <authorList>
            <person name="Catania T."/>
        </authorList>
    </citation>
    <scope>NUCLEOTIDE SEQUENCE</scope>
    <source>
        <strain evidence="8">S-188037</strain>
    </source>
</reference>
<feature type="region of interest" description="Disordered" evidence="5">
    <location>
        <begin position="154"/>
        <end position="186"/>
    </location>
</feature>
<accession>A0AAD4THI5</accession>
<dbReference type="PANTHER" id="PTHR46085:SF3">
    <property type="entry name" value="ARF GTPASE ACTIVATING PROTEIN"/>
    <property type="match status" value="1"/>
</dbReference>
<feature type="compositionally biased region" description="Basic and acidic residues" evidence="5">
    <location>
        <begin position="223"/>
        <end position="245"/>
    </location>
</feature>
<dbReference type="EMBL" id="JAJJMB010001512">
    <property type="protein sequence ID" value="KAI3956715.1"/>
    <property type="molecule type" value="Genomic_DNA"/>
</dbReference>
<evidence type="ECO:0000256" key="5">
    <source>
        <dbReference type="SAM" id="MobiDB-lite"/>
    </source>
</evidence>
<feature type="domain" description="Arf-GAP" evidence="6">
    <location>
        <begin position="12"/>
        <end position="130"/>
    </location>
</feature>
<feature type="compositionally biased region" description="Polar residues" evidence="5">
    <location>
        <begin position="275"/>
        <end position="299"/>
    </location>
</feature>
<dbReference type="Pfam" id="PF01412">
    <property type="entry name" value="ArfGap"/>
    <property type="match status" value="1"/>
</dbReference>
<dbReference type="AlphaFoldDB" id="A0AAD4THI5"/>
<keyword evidence="3" id="KW-0862">Zinc</keyword>
<evidence type="ECO:0000256" key="2">
    <source>
        <dbReference type="ARBA" id="ARBA00022771"/>
    </source>
</evidence>
<dbReference type="Proteomes" id="UP001202328">
    <property type="component" value="Unassembled WGS sequence"/>
</dbReference>
<evidence type="ECO:0000256" key="1">
    <source>
        <dbReference type="ARBA" id="ARBA00022723"/>
    </source>
</evidence>
<dbReference type="GO" id="GO:0008270">
    <property type="term" value="F:zinc ion binding"/>
    <property type="evidence" value="ECO:0007669"/>
    <property type="project" value="UniProtKB-KW"/>
</dbReference>
<proteinExistence type="predicted"/>
<comment type="caution">
    <text evidence="8">The sequence shown here is derived from an EMBL/GenBank/DDBJ whole genome shotgun (WGS) entry which is preliminary data.</text>
</comment>
<protein>
    <recommendedName>
        <fullName evidence="6">Arf-GAP domain-containing protein</fullName>
    </recommendedName>
</protein>
<feature type="region of interest" description="Disordered" evidence="5">
    <location>
        <begin position="223"/>
        <end position="305"/>
    </location>
</feature>
<feature type="compositionally biased region" description="Polar residues" evidence="5">
    <location>
        <begin position="439"/>
        <end position="448"/>
    </location>
</feature>
<dbReference type="PANTHER" id="PTHR46085">
    <property type="entry name" value="ARFGAP/RECO-RELATED"/>
    <property type="match status" value="1"/>
</dbReference>
<evidence type="ECO:0000256" key="3">
    <source>
        <dbReference type="ARBA" id="ARBA00022833"/>
    </source>
</evidence>
<feature type="region of interest" description="Disordered" evidence="5">
    <location>
        <begin position="421"/>
        <end position="448"/>
    </location>
</feature>
<dbReference type="InterPro" id="IPR001164">
    <property type="entry name" value="ArfGAP_dom"/>
</dbReference>
<keyword evidence="1" id="KW-0479">Metal-binding</keyword>